<organism evidence="13 14">
    <name type="scientific">Lachancea nothofagi CBS 11611</name>
    <dbReference type="NCBI Taxonomy" id="1266666"/>
    <lineage>
        <taxon>Eukaryota</taxon>
        <taxon>Fungi</taxon>
        <taxon>Dikarya</taxon>
        <taxon>Ascomycota</taxon>
        <taxon>Saccharomycotina</taxon>
        <taxon>Saccharomycetes</taxon>
        <taxon>Saccharomycetales</taxon>
        <taxon>Saccharomycetaceae</taxon>
        <taxon>Lachancea</taxon>
    </lineage>
</organism>
<keyword evidence="6 10" id="KW-0697">Rotamase</keyword>
<keyword evidence="14" id="KW-1185">Reference proteome</keyword>
<dbReference type="OrthoDB" id="2083at2759"/>
<reference evidence="14" key="1">
    <citation type="submission" date="2016-03" db="EMBL/GenBank/DDBJ databases">
        <authorList>
            <person name="Devillers Hugo."/>
        </authorList>
    </citation>
    <scope>NUCLEOTIDE SEQUENCE [LARGE SCALE GENOMIC DNA]</scope>
</reference>
<comment type="subcellular location">
    <subcellularLocation>
        <location evidence="3 10">Nucleus</location>
    </subcellularLocation>
</comment>
<dbReference type="InterPro" id="IPR002130">
    <property type="entry name" value="Cyclophilin-type_PPIase_dom"/>
</dbReference>
<evidence type="ECO:0000313" key="13">
    <source>
        <dbReference type="EMBL" id="SCV03184.1"/>
    </source>
</evidence>
<dbReference type="Pfam" id="PF00160">
    <property type="entry name" value="Pro_isomerase"/>
    <property type="match status" value="1"/>
</dbReference>
<dbReference type="GO" id="GO:0003723">
    <property type="term" value="F:RNA binding"/>
    <property type="evidence" value="ECO:0007669"/>
    <property type="project" value="UniProtKB-UniRule"/>
</dbReference>
<dbReference type="InterPro" id="IPR012677">
    <property type="entry name" value="Nucleotide-bd_a/b_plait_sf"/>
</dbReference>
<dbReference type="InterPro" id="IPR035542">
    <property type="entry name" value="CRIP"/>
</dbReference>
<dbReference type="GO" id="GO:0003755">
    <property type="term" value="F:peptidyl-prolyl cis-trans isomerase activity"/>
    <property type="evidence" value="ECO:0007669"/>
    <property type="project" value="UniProtKB-UniRule"/>
</dbReference>
<keyword evidence="8 10" id="KW-0539">Nucleus</keyword>
<proteinExistence type="inferred from homology"/>
<evidence type="ECO:0000256" key="4">
    <source>
        <dbReference type="ARBA" id="ARBA00010739"/>
    </source>
</evidence>
<dbReference type="Gene3D" id="3.30.70.330">
    <property type="match status" value="1"/>
</dbReference>
<gene>
    <name evidence="13" type="ORF">LANO_0G02652G</name>
</gene>
<dbReference type="InterPro" id="IPR035979">
    <property type="entry name" value="RBD_domain_sf"/>
</dbReference>
<name>A0A1G4KFB3_9SACH</name>
<evidence type="ECO:0000256" key="3">
    <source>
        <dbReference type="ARBA" id="ARBA00004123"/>
    </source>
</evidence>
<dbReference type="PANTHER" id="PTHR45843:SF1">
    <property type="entry name" value="PEPTIDYL-PROLYL CIS-TRANS ISOMERASE-LIKE 4"/>
    <property type="match status" value="1"/>
</dbReference>
<dbReference type="InterPro" id="IPR029000">
    <property type="entry name" value="Cyclophilin-like_dom_sf"/>
</dbReference>
<dbReference type="Pfam" id="PF00076">
    <property type="entry name" value="RRM_1"/>
    <property type="match status" value="1"/>
</dbReference>
<dbReference type="EC" id="5.2.1.8" evidence="10"/>
<sequence length="330" mass="37652">MSVLLETTRGDLVLDLDCETYPVETFNFLKLCKSDFYQYQCFYNLNKDYSIECGDAVVGNRYRETLRFHNTSIQGLVGPKDQVSGRLVKSSQVHRKSREAQVGDVAFLTSLLDDTTPLVGSRFMISLAESAESYTDVVVFGKVTLDGLDTLRDWNAQTVDNEKRPEVDIRIKKAHVLHDPYPDPDGFNIFEFDPPKTDVRLPPSVIAAAIQEHKEHRLERDIRSKELTLEILGDIPHVGIKPSDRVLFICKLNSLTRAKDLAVIFHRFGEIDTIEIVYDKELGTSLCYGFIEFADKISCEKAYSKMDGVLIDDRRIHVDFCQSSKKLDKW</sequence>
<feature type="domain" description="RRM" evidence="12">
    <location>
        <begin position="245"/>
        <end position="323"/>
    </location>
</feature>
<dbReference type="SUPFAM" id="SSF50891">
    <property type="entry name" value="Cyclophilin-like"/>
    <property type="match status" value="1"/>
</dbReference>
<dbReference type="EMBL" id="LT598453">
    <property type="protein sequence ID" value="SCV03184.1"/>
    <property type="molecule type" value="Genomic_DNA"/>
</dbReference>
<evidence type="ECO:0000256" key="6">
    <source>
        <dbReference type="ARBA" id="ARBA00023110"/>
    </source>
</evidence>
<dbReference type="AlphaFoldDB" id="A0A1G4KFB3"/>
<evidence type="ECO:0000256" key="7">
    <source>
        <dbReference type="ARBA" id="ARBA00023235"/>
    </source>
</evidence>
<evidence type="ECO:0000256" key="9">
    <source>
        <dbReference type="PROSITE-ProRule" id="PRU00176"/>
    </source>
</evidence>
<accession>A0A1G4KFB3</accession>
<dbReference type="Gene3D" id="2.40.100.10">
    <property type="entry name" value="Cyclophilin-like"/>
    <property type="match status" value="1"/>
</dbReference>
<evidence type="ECO:0000259" key="12">
    <source>
        <dbReference type="PROSITE" id="PS50102"/>
    </source>
</evidence>
<dbReference type="PROSITE" id="PS50102">
    <property type="entry name" value="RRM"/>
    <property type="match status" value="1"/>
</dbReference>
<feature type="domain" description="PPIase cyclophilin-type" evidence="11">
    <location>
        <begin position="10"/>
        <end position="176"/>
    </location>
</feature>
<dbReference type="InterPro" id="IPR000504">
    <property type="entry name" value="RRM_dom"/>
</dbReference>
<evidence type="ECO:0000259" key="11">
    <source>
        <dbReference type="PROSITE" id="PS50072"/>
    </source>
</evidence>
<evidence type="ECO:0000313" key="14">
    <source>
        <dbReference type="Proteomes" id="UP000189911"/>
    </source>
</evidence>
<evidence type="ECO:0000256" key="8">
    <source>
        <dbReference type="ARBA" id="ARBA00023242"/>
    </source>
</evidence>
<evidence type="ECO:0000256" key="2">
    <source>
        <dbReference type="ARBA" id="ARBA00002388"/>
    </source>
</evidence>
<keyword evidence="7 10" id="KW-0413">Isomerase</keyword>
<dbReference type="PROSITE" id="PS50072">
    <property type="entry name" value="CSA_PPIASE_2"/>
    <property type="match status" value="1"/>
</dbReference>
<evidence type="ECO:0000256" key="10">
    <source>
        <dbReference type="RuleBase" id="RU365081"/>
    </source>
</evidence>
<evidence type="ECO:0000256" key="5">
    <source>
        <dbReference type="ARBA" id="ARBA00022884"/>
    </source>
</evidence>
<comment type="similarity">
    <text evidence="4 10">Belongs to the cyclophilin-type PPIase family. PPIL4 subfamily.</text>
</comment>
<comment type="catalytic activity">
    <reaction evidence="1 10">
        <text>[protein]-peptidylproline (omega=180) = [protein]-peptidylproline (omega=0)</text>
        <dbReference type="Rhea" id="RHEA:16237"/>
        <dbReference type="Rhea" id="RHEA-COMP:10747"/>
        <dbReference type="Rhea" id="RHEA-COMP:10748"/>
        <dbReference type="ChEBI" id="CHEBI:83833"/>
        <dbReference type="ChEBI" id="CHEBI:83834"/>
        <dbReference type="EC" id="5.2.1.8"/>
    </reaction>
</comment>
<comment type="function">
    <text evidence="2 10">PPIases accelerate the folding of proteins. It catalyzes the cis-trans isomerization of proline imidic peptide bonds in oligopeptides.</text>
</comment>
<dbReference type="GO" id="GO:0005634">
    <property type="term" value="C:nucleus"/>
    <property type="evidence" value="ECO:0007669"/>
    <property type="project" value="UniProtKB-SubCell"/>
</dbReference>
<dbReference type="SUPFAM" id="SSF54928">
    <property type="entry name" value="RNA-binding domain, RBD"/>
    <property type="match status" value="1"/>
</dbReference>
<evidence type="ECO:0000256" key="1">
    <source>
        <dbReference type="ARBA" id="ARBA00000971"/>
    </source>
</evidence>
<dbReference type="PANTHER" id="PTHR45843">
    <property type="entry name" value="PEPTIDYL-PROLYL CIS-TRANS ISOMERASE-LIKE 4"/>
    <property type="match status" value="1"/>
</dbReference>
<keyword evidence="5 9" id="KW-0694">RNA-binding</keyword>
<protein>
    <recommendedName>
        <fullName evidence="10">Peptidyl-prolyl cis-trans isomerase</fullName>
        <shortName evidence="10">PPIase</shortName>
        <ecNumber evidence="10">5.2.1.8</ecNumber>
    </recommendedName>
</protein>
<dbReference type="Proteomes" id="UP000189911">
    <property type="component" value="Chromosome G"/>
</dbReference>
<dbReference type="SMART" id="SM00360">
    <property type="entry name" value="RRM"/>
    <property type="match status" value="1"/>
</dbReference>